<dbReference type="Proteomes" id="UP000651837">
    <property type="component" value="Unassembled WGS sequence"/>
</dbReference>
<dbReference type="EMBL" id="JACWLN010000002">
    <property type="protein sequence ID" value="MBD1260167.1"/>
    <property type="molecule type" value="Genomic_DNA"/>
</dbReference>
<protein>
    <recommendedName>
        <fullName evidence="5">Secreted protein</fullName>
    </recommendedName>
</protein>
<sequence length="142" mass="16344">MKETLHKITSTLMALIVLLSTLSFSVDMHYCGDHLVDFSMFDKVDTCMMKAEKSKDSNSCEVMEMETETSCCSDIEVTIEGQDDLKISFDNLTFEQQQFVYSFAYSFINLFDAVDENITPFRDYVPPPLLRDVQILDQTFLI</sequence>
<dbReference type="NCBIfam" id="NF047658">
    <property type="entry name" value="HYC_CC_PP"/>
    <property type="match status" value="1"/>
</dbReference>
<organism evidence="2 3">
    <name type="scientific">Maribacter polysiphoniae</name>
    <dbReference type="NCBI Taxonomy" id="429344"/>
    <lineage>
        <taxon>Bacteria</taxon>
        <taxon>Pseudomonadati</taxon>
        <taxon>Bacteroidota</taxon>
        <taxon>Flavobacteriia</taxon>
        <taxon>Flavobacteriales</taxon>
        <taxon>Flavobacteriaceae</taxon>
        <taxon>Maribacter</taxon>
    </lineage>
</organism>
<evidence type="ECO:0000313" key="1">
    <source>
        <dbReference type="EMBL" id="MBD1260167.1"/>
    </source>
</evidence>
<dbReference type="OrthoDB" id="1493875at2"/>
<evidence type="ECO:0000313" key="3">
    <source>
        <dbReference type="Proteomes" id="UP000245667"/>
    </source>
</evidence>
<dbReference type="Pfam" id="PF26622">
    <property type="entry name" value="DUF8199"/>
    <property type="match status" value="1"/>
</dbReference>
<dbReference type="EMBL" id="QGGQ01000001">
    <property type="protein sequence ID" value="PWK25626.1"/>
    <property type="molecule type" value="Genomic_DNA"/>
</dbReference>
<proteinExistence type="predicted"/>
<keyword evidence="4" id="KW-1185">Reference proteome</keyword>
<accession>A0A316E6C6</accession>
<dbReference type="InterPro" id="IPR058512">
    <property type="entry name" value="DUF8199"/>
</dbReference>
<evidence type="ECO:0000313" key="4">
    <source>
        <dbReference type="Proteomes" id="UP000651837"/>
    </source>
</evidence>
<gene>
    <name evidence="1" type="ORF">HZY62_06190</name>
    <name evidence="2" type="ORF">LX92_00368</name>
</gene>
<dbReference type="RefSeq" id="WP_109648566.1">
    <property type="nucleotide sequence ID" value="NZ_JACWLN010000002.1"/>
</dbReference>
<reference evidence="2 3" key="1">
    <citation type="submission" date="2018-05" db="EMBL/GenBank/DDBJ databases">
        <title>Genomic Encyclopedia of Archaeal and Bacterial Type Strains, Phase II (KMG-II): from individual species to whole genera.</title>
        <authorList>
            <person name="Goeker M."/>
        </authorList>
    </citation>
    <scope>NUCLEOTIDE SEQUENCE [LARGE SCALE GENOMIC DNA]</scope>
    <source>
        <strain evidence="2 3">DSM 23514</strain>
    </source>
</reference>
<comment type="caution">
    <text evidence="2">The sequence shown here is derived from an EMBL/GenBank/DDBJ whole genome shotgun (WGS) entry which is preliminary data.</text>
</comment>
<evidence type="ECO:0000313" key="2">
    <source>
        <dbReference type="EMBL" id="PWK25626.1"/>
    </source>
</evidence>
<dbReference type="Proteomes" id="UP000245667">
    <property type="component" value="Unassembled WGS sequence"/>
</dbReference>
<name>A0A316E6C6_9FLAO</name>
<evidence type="ECO:0008006" key="5">
    <source>
        <dbReference type="Google" id="ProtNLM"/>
    </source>
</evidence>
<dbReference type="InterPro" id="IPR058060">
    <property type="entry name" value="HYC_CC_PP"/>
</dbReference>
<dbReference type="AlphaFoldDB" id="A0A316E6C6"/>
<reference evidence="1 4" key="2">
    <citation type="submission" date="2020-07" db="EMBL/GenBank/DDBJ databases">
        <title>The draft genome sequence of Maribacter polysiphoniae KCTC 22021.</title>
        <authorList>
            <person name="Mu L."/>
        </authorList>
    </citation>
    <scope>NUCLEOTIDE SEQUENCE [LARGE SCALE GENOMIC DNA]</scope>
    <source>
        <strain evidence="1 4">KCTC 22021</strain>
    </source>
</reference>